<evidence type="ECO:0000313" key="2">
    <source>
        <dbReference type="Proteomes" id="UP001620262"/>
    </source>
</evidence>
<reference evidence="1 2" key="1">
    <citation type="submission" date="2024-11" db="EMBL/GenBank/DDBJ databases">
        <title>The Natural Products Discovery Center: Release of the First 8490 Sequenced Strains for Exploring Actinobacteria Biosynthetic Diversity.</title>
        <authorList>
            <person name="Kalkreuter E."/>
            <person name="Kautsar S.A."/>
            <person name="Yang D."/>
            <person name="Bader C.D."/>
            <person name="Teijaro C.N."/>
            <person name="Fluegel L."/>
            <person name="Davis C.M."/>
            <person name="Simpson J.R."/>
            <person name="Lauterbach L."/>
            <person name="Steele A.D."/>
            <person name="Gui C."/>
            <person name="Meng S."/>
            <person name="Li G."/>
            <person name="Viehrig K."/>
            <person name="Ye F."/>
            <person name="Su P."/>
            <person name="Kiefer A.F."/>
            <person name="Nichols A."/>
            <person name="Cepeda A.J."/>
            <person name="Yan W."/>
            <person name="Fan B."/>
            <person name="Jiang Y."/>
            <person name="Adhikari A."/>
            <person name="Zheng C.-J."/>
            <person name="Schuster L."/>
            <person name="Cowan T.M."/>
            <person name="Smanski M.J."/>
            <person name="Chevrette M.G."/>
            <person name="De Carvalho L.P.S."/>
            <person name="Shen B."/>
        </authorList>
    </citation>
    <scope>NUCLEOTIDE SEQUENCE [LARGE SCALE GENOMIC DNA]</scope>
    <source>
        <strain evidence="1 2">NPDC078403</strain>
    </source>
</reference>
<evidence type="ECO:0000313" key="1">
    <source>
        <dbReference type="EMBL" id="MFK3864616.1"/>
    </source>
</evidence>
<organism evidence="1 2">
    <name type="scientific">Pseudoalteromonas rhizosphaerae</name>
    <dbReference type="NCBI Taxonomy" id="2518973"/>
    <lineage>
        <taxon>Bacteria</taxon>
        <taxon>Pseudomonadati</taxon>
        <taxon>Pseudomonadota</taxon>
        <taxon>Gammaproteobacteria</taxon>
        <taxon>Alteromonadales</taxon>
        <taxon>Pseudoalteromonadaceae</taxon>
        <taxon>Pseudoalteromonas</taxon>
    </lineage>
</organism>
<dbReference type="RefSeq" id="WP_404675554.1">
    <property type="nucleotide sequence ID" value="NZ_JBJDOT010000015.1"/>
</dbReference>
<protein>
    <submittedName>
        <fullName evidence="1">Uncharacterized protein</fullName>
    </submittedName>
</protein>
<comment type="caution">
    <text evidence="1">The sequence shown here is derived from an EMBL/GenBank/DDBJ whole genome shotgun (WGS) entry which is preliminary data.</text>
</comment>
<accession>A0ABW8KXT9</accession>
<name>A0ABW8KXT9_9GAMM</name>
<dbReference type="Proteomes" id="UP001620262">
    <property type="component" value="Unassembled WGS sequence"/>
</dbReference>
<sequence>MKNNKYKQLAFSQTLYSQMKHSDELDEAIRKNAEALGYGF</sequence>
<keyword evidence="2" id="KW-1185">Reference proteome</keyword>
<dbReference type="EMBL" id="JBJDOT010000015">
    <property type="protein sequence ID" value="MFK3864616.1"/>
    <property type="molecule type" value="Genomic_DNA"/>
</dbReference>
<proteinExistence type="predicted"/>
<gene>
    <name evidence="1" type="ORF">ACI2JU_12160</name>
</gene>